<dbReference type="AlphaFoldDB" id="A0A1J5P319"/>
<sequence length="50" mass="6233">MFFIRATLNVLYNCKSIRKIRNDLQWRDKVLLYQCSVVFFELYVFFKIYS</sequence>
<proteinExistence type="predicted"/>
<evidence type="ECO:0000313" key="1">
    <source>
        <dbReference type="EMBL" id="OIQ65466.1"/>
    </source>
</evidence>
<gene>
    <name evidence="1" type="ORF">GALL_529740</name>
</gene>
<protein>
    <submittedName>
        <fullName evidence="1">Uncharacterized protein</fullName>
    </submittedName>
</protein>
<reference evidence="1" key="1">
    <citation type="submission" date="2016-10" db="EMBL/GenBank/DDBJ databases">
        <title>Sequence of Gallionella enrichment culture.</title>
        <authorList>
            <person name="Poehlein A."/>
            <person name="Muehling M."/>
            <person name="Daniel R."/>
        </authorList>
    </citation>
    <scope>NUCLEOTIDE SEQUENCE</scope>
</reference>
<comment type="caution">
    <text evidence="1">The sequence shown here is derived from an EMBL/GenBank/DDBJ whole genome shotgun (WGS) entry which is preliminary data.</text>
</comment>
<dbReference type="EMBL" id="MLJW01007304">
    <property type="protein sequence ID" value="OIQ65466.1"/>
    <property type="molecule type" value="Genomic_DNA"/>
</dbReference>
<name>A0A1J5P319_9ZZZZ</name>
<organism evidence="1">
    <name type="scientific">mine drainage metagenome</name>
    <dbReference type="NCBI Taxonomy" id="410659"/>
    <lineage>
        <taxon>unclassified sequences</taxon>
        <taxon>metagenomes</taxon>
        <taxon>ecological metagenomes</taxon>
    </lineage>
</organism>
<accession>A0A1J5P319</accession>